<dbReference type="InParanoid" id="A0A7M7NFR8"/>
<dbReference type="InterPro" id="IPR050327">
    <property type="entry name" value="Proton-linked_MCT"/>
</dbReference>
<feature type="transmembrane region" description="Helical" evidence="2">
    <location>
        <begin position="497"/>
        <end position="519"/>
    </location>
</feature>
<organism evidence="4 5">
    <name type="scientific">Strongylocentrotus purpuratus</name>
    <name type="common">Purple sea urchin</name>
    <dbReference type="NCBI Taxonomy" id="7668"/>
    <lineage>
        <taxon>Eukaryota</taxon>
        <taxon>Metazoa</taxon>
        <taxon>Echinodermata</taxon>
        <taxon>Eleutherozoa</taxon>
        <taxon>Echinozoa</taxon>
        <taxon>Echinoidea</taxon>
        <taxon>Euechinoidea</taxon>
        <taxon>Echinacea</taxon>
        <taxon>Camarodonta</taxon>
        <taxon>Echinidea</taxon>
        <taxon>Strongylocentrotidae</taxon>
        <taxon>Strongylocentrotus</taxon>
    </lineage>
</organism>
<feature type="transmembrane region" description="Helical" evidence="2">
    <location>
        <begin position="174"/>
        <end position="198"/>
    </location>
</feature>
<feature type="transmembrane region" description="Helical" evidence="2">
    <location>
        <begin position="467"/>
        <end position="485"/>
    </location>
</feature>
<evidence type="ECO:0000256" key="2">
    <source>
        <dbReference type="SAM" id="Phobius"/>
    </source>
</evidence>
<dbReference type="PROSITE" id="PS50850">
    <property type="entry name" value="MFS"/>
    <property type="match status" value="1"/>
</dbReference>
<evidence type="ECO:0000259" key="3">
    <source>
        <dbReference type="PROSITE" id="PS50850"/>
    </source>
</evidence>
<dbReference type="KEGG" id="spu:100890780"/>
<reference evidence="5" key="1">
    <citation type="submission" date="2015-02" db="EMBL/GenBank/DDBJ databases">
        <title>Genome sequencing for Strongylocentrotus purpuratus.</title>
        <authorList>
            <person name="Murali S."/>
            <person name="Liu Y."/>
            <person name="Vee V."/>
            <person name="English A."/>
            <person name="Wang M."/>
            <person name="Skinner E."/>
            <person name="Han Y."/>
            <person name="Muzny D.M."/>
            <person name="Worley K.C."/>
            <person name="Gibbs R.A."/>
        </authorList>
    </citation>
    <scope>NUCLEOTIDE SEQUENCE</scope>
</reference>
<feature type="transmembrane region" description="Helical" evidence="2">
    <location>
        <begin position="340"/>
        <end position="363"/>
    </location>
</feature>
<feature type="transmembrane region" description="Helical" evidence="2">
    <location>
        <begin position="406"/>
        <end position="426"/>
    </location>
</feature>
<sequence length="599" mass="64798">MSPQPNGNSLYDACTPVSGQLVSWKDDPSPAVFEANPMGTSALTESASQDVKAAGTRGGSKKGALKVTNLFRALWINPRYFRWVVTIATSIAFATILGFFSAFGPLYMCLRRDLNSSAIATGWVASLGWSVGITSPFVNTLYQRFGPRKIAILAALFCSSGLLMSSFATSIWPLFVTFGLVFGFGVNLVITGSMSVVTSHFDSNNSALPTTLPGVGSAIGTLIYCPILEIAYEHFGWRNTLRFVSALIFVIGLTCAICYKRPASEKRTTDATVSATEDASLKALLAASVIPSTSAATVATANSQKRKSILVKMFKGEGQLERERRQKSRQNYILLVKDPIHWMFCLATMLSNVCMVFNVINLVELMDTAGYTPQRSATFMSILSFVETGFRLVTGIFGDRLPCARTLLFPVMCIICACATFSLTLSTSTAVIIIYVCVAGMGRAVNYSIIFSASIETFGHSVHQESFSMLLVSYGVGCLLAAIIPGLSFDLTGSYTSANYCGAVLWLIAAGLYLAIYCLKNRKNRLRMDRYSAVRRRSSDKNASMLKVETCTPLTVAHALTEKGVDLEGALEVLKADVRDSAVVVAQEYTVVVDKVSTV</sequence>
<keyword evidence="2" id="KW-0472">Membrane</keyword>
<reference evidence="4" key="2">
    <citation type="submission" date="2021-01" db="UniProtKB">
        <authorList>
            <consortium name="EnsemblMetazoa"/>
        </authorList>
    </citation>
    <scope>IDENTIFICATION</scope>
</reference>
<feature type="transmembrane region" description="Helical" evidence="2">
    <location>
        <begin position="150"/>
        <end position="168"/>
    </location>
</feature>
<accession>A0A7M7NFR8</accession>
<feature type="transmembrane region" description="Helical" evidence="2">
    <location>
        <begin position="375"/>
        <end position="394"/>
    </location>
</feature>
<dbReference type="InterPro" id="IPR036259">
    <property type="entry name" value="MFS_trans_sf"/>
</dbReference>
<dbReference type="PANTHER" id="PTHR11360:SF172">
    <property type="entry name" value="MAJOR FACILITATOR SUPERFAMILY (MFS) PROFILE DOMAIN-CONTAINING PROTEIN"/>
    <property type="match status" value="1"/>
</dbReference>
<keyword evidence="5" id="KW-1185">Reference proteome</keyword>
<dbReference type="SUPFAM" id="SSF103473">
    <property type="entry name" value="MFS general substrate transporter"/>
    <property type="match status" value="1"/>
</dbReference>
<dbReference type="RefSeq" id="XP_030834907.1">
    <property type="nucleotide sequence ID" value="XM_030979047.1"/>
</dbReference>
<dbReference type="InterPro" id="IPR011701">
    <property type="entry name" value="MFS"/>
</dbReference>
<proteinExistence type="predicted"/>
<feature type="domain" description="Major facilitator superfamily (MFS) profile" evidence="3">
    <location>
        <begin position="84"/>
        <end position="527"/>
    </location>
</feature>
<dbReference type="OMA" id="IICACAT"/>
<keyword evidence="2" id="KW-0812">Transmembrane</keyword>
<comment type="subcellular location">
    <subcellularLocation>
        <location evidence="1">Membrane</location>
        <topology evidence="1">Multi-pass membrane protein</topology>
    </subcellularLocation>
</comment>
<dbReference type="GeneID" id="100890780"/>
<feature type="transmembrane region" description="Helical" evidence="2">
    <location>
        <begin position="432"/>
        <end position="455"/>
    </location>
</feature>
<dbReference type="Gene3D" id="1.20.1250.20">
    <property type="entry name" value="MFS general substrate transporter like domains"/>
    <property type="match status" value="2"/>
</dbReference>
<dbReference type="EnsemblMetazoa" id="XM_030979047">
    <property type="protein sequence ID" value="XP_030834907"/>
    <property type="gene ID" value="LOC100890780"/>
</dbReference>
<dbReference type="Pfam" id="PF07690">
    <property type="entry name" value="MFS_1"/>
    <property type="match status" value="1"/>
</dbReference>
<evidence type="ECO:0000256" key="1">
    <source>
        <dbReference type="ARBA" id="ARBA00004141"/>
    </source>
</evidence>
<dbReference type="OrthoDB" id="5667at2759"/>
<dbReference type="InterPro" id="IPR020846">
    <property type="entry name" value="MFS_dom"/>
</dbReference>
<dbReference type="AlphaFoldDB" id="A0A7M7NFR8"/>
<feature type="transmembrane region" description="Helical" evidence="2">
    <location>
        <begin position="118"/>
        <end position="138"/>
    </location>
</feature>
<dbReference type="GO" id="GO:0005886">
    <property type="term" value="C:plasma membrane"/>
    <property type="evidence" value="ECO:0000318"/>
    <property type="project" value="GO_Central"/>
</dbReference>
<name>A0A7M7NFR8_STRPU</name>
<feature type="transmembrane region" description="Helical" evidence="2">
    <location>
        <begin position="80"/>
        <end position="106"/>
    </location>
</feature>
<protein>
    <recommendedName>
        <fullName evidence="3">Major facilitator superfamily (MFS) profile domain-containing protein</fullName>
    </recommendedName>
</protein>
<evidence type="ECO:0000313" key="4">
    <source>
        <dbReference type="EnsemblMetazoa" id="XP_030834907"/>
    </source>
</evidence>
<feature type="transmembrane region" description="Helical" evidence="2">
    <location>
        <begin position="210"/>
        <end position="231"/>
    </location>
</feature>
<dbReference type="GO" id="GO:0008028">
    <property type="term" value="F:monocarboxylic acid transmembrane transporter activity"/>
    <property type="evidence" value="ECO:0000318"/>
    <property type="project" value="GO_Central"/>
</dbReference>
<dbReference type="Proteomes" id="UP000007110">
    <property type="component" value="Unassembled WGS sequence"/>
</dbReference>
<keyword evidence="2" id="KW-1133">Transmembrane helix</keyword>
<feature type="transmembrane region" description="Helical" evidence="2">
    <location>
        <begin position="243"/>
        <end position="259"/>
    </location>
</feature>
<evidence type="ECO:0000313" key="5">
    <source>
        <dbReference type="Proteomes" id="UP000007110"/>
    </source>
</evidence>
<dbReference type="PANTHER" id="PTHR11360">
    <property type="entry name" value="MONOCARBOXYLATE TRANSPORTER"/>
    <property type="match status" value="1"/>
</dbReference>